<dbReference type="AlphaFoldDB" id="A0A8H5FBU1"/>
<dbReference type="EMBL" id="JAACJJ010000001">
    <property type="protein sequence ID" value="KAF5330822.1"/>
    <property type="molecule type" value="Genomic_DNA"/>
</dbReference>
<dbReference type="Pfam" id="PF09739">
    <property type="entry name" value="MCM_bind"/>
    <property type="match status" value="2"/>
</dbReference>
<dbReference type="PANTHER" id="PTHR13489:SF0">
    <property type="entry name" value="MINI-CHROMOSOME MAINTENANCE COMPLEX-BINDING PROTEIN"/>
    <property type="match status" value="1"/>
</dbReference>
<organism evidence="3 4">
    <name type="scientific">Psilocybe cf. subviscida</name>
    <dbReference type="NCBI Taxonomy" id="2480587"/>
    <lineage>
        <taxon>Eukaryota</taxon>
        <taxon>Fungi</taxon>
        <taxon>Dikarya</taxon>
        <taxon>Basidiomycota</taxon>
        <taxon>Agaricomycotina</taxon>
        <taxon>Agaricomycetes</taxon>
        <taxon>Agaricomycetidae</taxon>
        <taxon>Agaricales</taxon>
        <taxon>Agaricineae</taxon>
        <taxon>Strophariaceae</taxon>
        <taxon>Psilocybe</taxon>
    </lineage>
</organism>
<dbReference type="GO" id="GO:0005634">
    <property type="term" value="C:nucleus"/>
    <property type="evidence" value="ECO:0007669"/>
    <property type="project" value="UniProtKB-SubCell"/>
</dbReference>
<sequence>MSLSSVLSSPAGALAELYSSGEHLSIDAFPSTVSRHFADIFKNREDLDKIPTLDLQHPPRSFPNGSLVNFHAMIQDTSLSPDLYLATRNNGSCGGWGIADDIPSEHDFNAVDYKNMRESSAFWAVSIPGISPWCLGSSEVIADGVSLPMQPHKYPCVEVPFIGAQLKIYDETISQPLRTTDIASFVGILTSEFLQGNSMHDEAQFEVPTLHVLFSIPITSGNIARPLRVPLPETPISVIREQLIDWIATEALGGDKVAAEWVILASVSRTRSRQPPILPLSLTISSFPSHQTQPKSTPVLHKVLSQIFPLVSPLSLTLNVLNTTSFNAESKDEDLHAGRLQLPKKSILLLSEGAVSEGGIGNKGVLNIRALQEVINSQTLDYIFPFNSFTFETDLNILITTEGRKSTFFETAINVPLKPHDAPESTAYLYKGLEDLKLPSTEQLLLFRQLIRDAQTDKITVSETVGKYIEDDFIRERNESKTNEQSQTITPDNLIQRMLVARLRALSLHQSEVTVADWESAKELERKTKSRTT</sequence>
<dbReference type="GO" id="GO:0006261">
    <property type="term" value="P:DNA-templated DNA replication"/>
    <property type="evidence" value="ECO:0007669"/>
    <property type="project" value="TreeGrafter"/>
</dbReference>
<reference evidence="3 4" key="1">
    <citation type="journal article" date="2020" name="ISME J.">
        <title>Uncovering the hidden diversity of litter-decomposition mechanisms in mushroom-forming fungi.</title>
        <authorList>
            <person name="Floudas D."/>
            <person name="Bentzer J."/>
            <person name="Ahren D."/>
            <person name="Johansson T."/>
            <person name="Persson P."/>
            <person name="Tunlid A."/>
        </authorList>
    </citation>
    <scope>NUCLEOTIDE SEQUENCE [LARGE SCALE GENOMIC DNA]</scope>
    <source>
        <strain evidence="3 4">CBS 101986</strain>
    </source>
</reference>
<dbReference type="GO" id="GO:0003682">
    <property type="term" value="F:chromatin binding"/>
    <property type="evidence" value="ECO:0007669"/>
    <property type="project" value="TreeGrafter"/>
</dbReference>
<name>A0A8H5FBU1_9AGAR</name>
<dbReference type="Proteomes" id="UP000567179">
    <property type="component" value="Unassembled WGS sequence"/>
</dbReference>
<keyword evidence="2" id="KW-0539">Nucleus</keyword>
<dbReference type="PANTHER" id="PTHR13489">
    <property type="entry name" value="MINI-CHROMOSOME MAINTENANCE COMPLEX-BINDING PROTEIN"/>
    <property type="match status" value="1"/>
</dbReference>
<comment type="subcellular location">
    <subcellularLocation>
        <location evidence="1">Nucleus</location>
    </subcellularLocation>
</comment>
<dbReference type="OrthoDB" id="329666at2759"/>
<dbReference type="InterPro" id="IPR019140">
    <property type="entry name" value="MCM_complex-bd"/>
</dbReference>
<evidence type="ECO:0000256" key="1">
    <source>
        <dbReference type="ARBA" id="ARBA00004123"/>
    </source>
</evidence>
<evidence type="ECO:0008006" key="5">
    <source>
        <dbReference type="Google" id="ProtNLM"/>
    </source>
</evidence>
<protein>
    <recommendedName>
        <fullName evidence="5">Mini-chromosome maintenance complex-binding protein</fullName>
    </recommendedName>
</protein>
<evidence type="ECO:0000256" key="2">
    <source>
        <dbReference type="ARBA" id="ARBA00023242"/>
    </source>
</evidence>
<proteinExistence type="predicted"/>
<gene>
    <name evidence="3" type="ORF">D9619_005673</name>
</gene>
<evidence type="ECO:0000313" key="4">
    <source>
        <dbReference type="Proteomes" id="UP000567179"/>
    </source>
</evidence>
<accession>A0A8H5FBU1</accession>
<evidence type="ECO:0000313" key="3">
    <source>
        <dbReference type="EMBL" id="KAF5330822.1"/>
    </source>
</evidence>
<comment type="caution">
    <text evidence="3">The sequence shown here is derived from an EMBL/GenBank/DDBJ whole genome shotgun (WGS) entry which is preliminary data.</text>
</comment>
<keyword evidence="4" id="KW-1185">Reference proteome</keyword>